<evidence type="ECO:0000313" key="3">
    <source>
        <dbReference type="EMBL" id="THU62348.1"/>
    </source>
</evidence>
<dbReference type="PANTHER" id="PTHR47186:SF30">
    <property type="entry name" value="EF-HAND DOMAIN-CONTAINING PROTEIN"/>
    <property type="match status" value="1"/>
</dbReference>
<dbReference type="SUPFAM" id="SSF52058">
    <property type="entry name" value="L domain-like"/>
    <property type="match status" value="1"/>
</dbReference>
<evidence type="ECO:0000313" key="4">
    <source>
        <dbReference type="Proteomes" id="UP000317650"/>
    </source>
</evidence>
<reference evidence="3 4" key="1">
    <citation type="journal article" date="2019" name="Nat. Plants">
        <title>Genome sequencing of Musa balbisiana reveals subgenome evolution and function divergence in polyploid bananas.</title>
        <authorList>
            <person name="Yao X."/>
        </authorList>
    </citation>
    <scope>NUCLEOTIDE SEQUENCE [LARGE SCALE GENOMIC DNA]</scope>
    <source>
        <strain evidence="4">cv. DH-PKW</strain>
        <tissue evidence="3">Leaves</tissue>
    </source>
</reference>
<keyword evidence="1" id="KW-0677">Repeat</keyword>
<name>A0A4S8JJR8_MUSBA</name>
<dbReference type="STRING" id="52838.A0A4S8JJR8"/>
<protein>
    <recommendedName>
        <fullName evidence="2">Disease resistance R13L4/SHOC-2-like LRR domain-containing protein</fullName>
    </recommendedName>
</protein>
<gene>
    <name evidence="3" type="ORF">C4D60_Mb01t04200</name>
</gene>
<dbReference type="PANTHER" id="PTHR47186">
    <property type="entry name" value="LEUCINE-RICH REPEAT-CONTAINING PROTEIN 57"/>
    <property type="match status" value="1"/>
</dbReference>
<dbReference type="InterPro" id="IPR032675">
    <property type="entry name" value="LRR_dom_sf"/>
</dbReference>
<comment type="caution">
    <text evidence="3">The sequence shown here is derived from an EMBL/GenBank/DDBJ whole genome shotgun (WGS) entry which is preliminary data.</text>
</comment>
<feature type="domain" description="Disease resistance R13L4/SHOC-2-like LRR" evidence="2">
    <location>
        <begin position="10"/>
        <end position="220"/>
    </location>
</feature>
<dbReference type="AlphaFoldDB" id="A0A4S8JJR8"/>
<proteinExistence type="predicted"/>
<sequence length="384" mass="43469">MHTNIESLPHNIGNLIHLRYLNVSWSRVTELPESVCNLTNLQFLILKGCRQLTQIPLGVGRLVNLWTLDCRGTQLESLPYGIGRLKYLNDLRGFVVNTTTGTCPACMEAEPRSVLKGNQKLKHLRLNCSSRSTSDGYREEEIEKMEKVLDVALHPPSSLVTLRLQNLYLLRYPSWMASASISSLLPNISRLELNYCVHWPLLPPLGKLPSLEFLEIKGALASLPEGLIRQATCLATLDLANVCALKSIRGFPSVKQLSISGISDLEIVTDLPALEFLKLDTFGRRNHHLPDWLAACPACFTTLQRLDVYGTTQLLRRCLQSRAYWPMIKHFPIFSIKDNRRNYINYIKHSCSFDTNLVDAYAAFAAAEEEEETEEEEEEDINDL</sequence>
<dbReference type="EMBL" id="PYDT01000004">
    <property type="protein sequence ID" value="THU62348.1"/>
    <property type="molecule type" value="Genomic_DNA"/>
</dbReference>
<dbReference type="Proteomes" id="UP000317650">
    <property type="component" value="Chromosome 1"/>
</dbReference>
<dbReference type="Pfam" id="PF23598">
    <property type="entry name" value="LRR_14"/>
    <property type="match status" value="1"/>
</dbReference>
<accession>A0A4S8JJR8</accession>
<keyword evidence="4" id="KW-1185">Reference proteome</keyword>
<dbReference type="InterPro" id="IPR055414">
    <property type="entry name" value="LRR_R13L4/SHOC2-like"/>
</dbReference>
<evidence type="ECO:0000259" key="2">
    <source>
        <dbReference type="Pfam" id="PF23598"/>
    </source>
</evidence>
<dbReference type="Gene3D" id="3.80.10.10">
    <property type="entry name" value="Ribonuclease Inhibitor"/>
    <property type="match status" value="1"/>
</dbReference>
<evidence type="ECO:0000256" key="1">
    <source>
        <dbReference type="ARBA" id="ARBA00022737"/>
    </source>
</evidence>
<organism evidence="3 4">
    <name type="scientific">Musa balbisiana</name>
    <name type="common">Banana</name>
    <dbReference type="NCBI Taxonomy" id="52838"/>
    <lineage>
        <taxon>Eukaryota</taxon>
        <taxon>Viridiplantae</taxon>
        <taxon>Streptophyta</taxon>
        <taxon>Embryophyta</taxon>
        <taxon>Tracheophyta</taxon>
        <taxon>Spermatophyta</taxon>
        <taxon>Magnoliopsida</taxon>
        <taxon>Liliopsida</taxon>
        <taxon>Zingiberales</taxon>
        <taxon>Musaceae</taxon>
        <taxon>Musa</taxon>
    </lineage>
</organism>